<evidence type="ECO:0000313" key="2">
    <source>
        <dbReference type="Proteomes" id="UP001589836"/>
    </source>
</evidence>
<dbReference type="EMBL" id="JBHLTP010000004">
    <property type="protein sequence ID" value="MFC0523349.1"/>
    <property type="molecule type" value="Genomic_DNA"/>
</dbReference>
<gene>
    <name evidence="1" type="ORF">ACFFGV_07105</name>
</gene>
<dbReference type="Proteomes" id="UP001589836">
    <property type="component" value="Unassembled WGS sequence"/>
</dbReference>
<evidence type="ECO:0000313" key="1">
    <source>
        <dbReference type="EMBL" id="MFC0523349.1"/>
    </source>
</evidence>
<reference evidence="1 2" key="1">
    <citation type="submission" date="2024-09" db="EMBL/GenBank/DDBJ databases">
        <authorList>
            <person name="Sun Q."/>
            <person name="Mori K."/>
        </authorList>
    </citation>
    <scope>NUCLEOTIDE SEQUENCE [LARGE SCALE GENOMIC DNA]</scope>
    <source>
        <strain evidence="1 2">NCAIM B.02529</strain>
    </source>
</reference>
<protein>
    <submittedName>
        <fullName evidence="1">YolD-like family protein</fullName>
    </submittedName>
</protein>
<organism evidence="1 2">
    <name type="scientific">Pontibacillus salicampi</name>
    <dbReference type="NCBI Taxonomy" id="1449801"/>
    <lineage>
        <taxon>Bacteria</taxon>
        <taxon>Bacillati</taxon>
        <taxon>Bacillota</taxon>
        <taxon>Bacilli</taxon>
        <taxon>Bacillales</taxon>
        <taxon>Bacillaceae</taxon>
        <taxon>Pontibacillus</taxon>
    </lineage>
</organism>
<dbReference type="Pfam" id="PF08863">
    <property type="entry name" value="YolD"/>
    <property type="match status" value="1"/>
</dbReference>
<name>A0ABV6LM30_9BACI</name>
<comment type="caution">
    <text evidence="1">The sequence shown here is derived from an EMBL/GenBank/DDBJ whole genome shotgun (WGS) entry which is preliminary data.</text>
</comment>
<proteinExistence type="predicted"/>
<accession>A0ABV6LM30</accession>
<keyword evidence="2" id="KW-1185">Reference proteome</keyword>
<sequence length="106" mass="12154">MKKAHINWSTYMSPEHVDQLRKGWKNDERVTNGTLSKEQAIEIDFKLQRALNDDLTVSIKQFDQPTASTLKLISIVKETQTLYGINPLCRSGEEINILNITHVTIE</sequence>
<dbReference type="RefSeq" id="WP_377346044.1">
    <property type="nucleotide sequence ID" value="NZ_JBHLTP010000004.1"/>
</dbReference>
<dbReference type="InterPro" id="IPR014962">
    <property type="entry name" value="YolD"/>
</dbReference>